<reference evidence="3 4" key="1">
    <citation type="journal article" date="2021" name="Sci. Rep.">
        <title>Genome sequencing of the multicellular alga Astrephomene provides insights into convergent evolution of germ-soma differentiation.</title>
        <authorList>
            <person name="Yamashita S."/>
            <person name="Yamamoto K."/>
            <person name="Matsuzaki R."/>
            <person name="Suzuki S."/>
            <person name="Yamaguchi H."/>
            <person name="Hirooka S."/>
            <person name="Minakuchi Y."/>
            <person name="Miyagishima S."/>
            <person name="Kawachi M."/>
            <person name="Toyoda A."/>
            <person name="Nozaki H."/>
        </authorList>
    </citation>
    <scope>NUCLEOTIDE SEQUENCE [LARGE SCALE GENOMIC DNA]</scope>
    <source>
        <strain evidence="3 4">NIES-4017</strain>
    </source>
</reference>
<feature type="region of interest" description="Disordered" evidence="2">
    <location>
        <begin position="1"/>
        <end position="21"/>
    </location>
</feature>
<organism evidence="3 4">
    <name type="scientific">Astrephomene gubernaculifera</name>
    <dbReference type="NCBI Taxonomy" id="47775"/>
    <lineage>
        <taxon>Eukaryota</taxon>
        <taxon>Viridiplantae</taxon>
        <taxon>Chlorophyta</taxon>
        <taxon>core chlorophytes</taxon>
        <taxon>Chlorophyceae</taxon>
        <taxon>CS clade</taxon>
        <taxon>Chlamydomonadales</taxon>
        <taxon>Astrephomenaceae</taxon>
        <taxon>Astrephomene</taxon>
    </lineage>
</organism>
<proteinExistence type="predicted"/>
<keyword evidence="4" id="KW-1185">Reference proteome</keyword>
<comment type="caution">
    <text evidence="3">The sequence shown here is derived from an EMBL/GenBank/DDBJ whole genome shotgun (WGS) entry which is preliminary data.</text>
</comment>
<evidence type="ECO:0000313" key="3">
    <source>
        <dbReference type="EMBL" id="GFR41318.1"/>
    </source>
</evidence>
<evidence type="ECO:0000256" key="1">
    <source>
        <dbReference type="SAM" id="Coils"/>
    </source>
</evidence>
<accession>A0AAD3DIH9</accession>
<dbReference type="AlphaFoldDB" id="A0AAD3DIH9"/>
<feature type="region of interest" description="Disordered" evidence="2">
    <location>
        <begin position="32"/>
        <end position="51"/>
    </location>
</feature>
<feature type="coiled-coil region" evidence="1">
    <location>
        <begin position="268"/>
        <end position="302"/>
    </location>
</feature>
<name>A0AAD3DIH9_9CHLO</name>
<dbReference type="Proteomes" id="UP001054857">
    <property type="component" value="Unassembled WGS sequence"/>
</dbReference>
<protein>
    <submittedName>
        <fullName evidence="3">Uncharacterized protein</fullName>
    </submittedName>
</protein>
<evidence type="ECO:0000256" key="2">
    <source>
        <dbReference type="SAM" id="MobiDB-lite"/>
    </source>
</evidence>
<gene>
    <name evidence="3" type="ORF">Agub_g2001</name>
</gene>
<feature type="region of interest" description="Disordered" evidence="2">
    <location>
        <begin position="91"/>
        <end position="150"/>
    </location>
</feature>
<keyword evidence="1" id="KW-0175">Coiled coil</keyword>
<sequence>MLSRSLLVSSAPPARTGAATPLLQHGRLLVVPRARPPSRSSSPRNGSWRTNWRAELDSETSSNSNGIHTHVDADYRTLYDSRTAAATIEEEFPSYPDRHQQQYQHDQPEDGESYYWDSEGALRPDQGSNTQAADNGGGAEDMTSETATDGTGLFTDAFKEALKAALERSPLYGNAFGGEGSGGEEDEEPQPYENELGAIDRPIFTDQFRAALKESLERQQAEADLASGYGSDDDYTPVPYVPQAPARREMSPLEEVIATALGASQLHLRRLNLMKNEIEAAIERETKQVERLAFALKKAESDVAYYKTLERMNEERKH</sequence>
<dbReference type="EMBL" id="BMAR01000001">
    <property type="protein sequence ID" value="GFR41318.1"/>
    <property type="molecule type" value="Genomic_DNA"/>
</dbReference>
<evidence type="ECO:0000313" key="4">
    <source>
        <dbReference type="Proteomes" id="UP001054857"/>
    </source>
</evidence>
<feature type="region of interest" description="Disordered" evidence="2">
    <location>
        <begin position="172"/>
        <end position="191"/>
    </location>
</feature>